<keyword evidence="5 6" id="KW-0472">Membrane</keyword>
<name>A0A7X6DPB9_9BACT</name>
<evidence type="ECO:0000256" key="5">
    <source>
        <dbReference type="ARBA" id="ARBA00023136"/>
    </source>
</evidence>
<keyword evidence="3 6" id="KW-0812">Transmembrane</keyword>
<feature type="transmembrane region" description="Helical" evidence="6">
    <location>
        <begin position="40"/>
        <end position="58"/>
    </location>
</feature>
<comment type="caution">
    <text evidence="6">Lacks conserved residue(s) required for the propagation of feature annotation.</text>
</comment>
<proteinExistence type="inferred from homology"/>
<sequence length="93" mass="9608">MEMQKLIIVFVTVFLAELGDKTQLATLLYAADRNASKTAIFLAAAGALVLSTGIAVVAGAKLASILSPTALKAAAGCGFILIGLWMVAQTIRQ</sequence>
<dbReference type="Proteomes" id="UP000534783">
    <property type="component" value="Unassembled WGS sequence"/>
</dbReference>
<keyword evidence="8" id="KW-1185">Reference proteome</keyword>
<comment type="caution">
    <text evidence="7">The sequence shown here is derived from an EMBL/GenBank/DDBJ whole genome shotgun (WGS) entry which is preliminary data.</text>
</comment>
<evidence type="ECO:0000256" key="3">
    <source>
        <dbReference type="ARBA" id="ARBA00022692"/>
    </source>
</evidence>
<evidence type="ECO:0000313" key="7">
    <source>
        <dbReference type="EMBL" id="NKE70860.1"/>
    </source>
</evidence>
<dbReference type="InterPro" id="IPR001727">
    <property type="entry name" value="GDT1-like"/>
</dbReference>
<organism evidence="7 8">
    <name type="scientific">Candidatus Manganitrophus noduliformans</name>
    <dbReference type="NCBI Taxonomy" id="2606439"/>
    <lineage>
        <taxon>Bacteria</taxon>
        <taxon>Pseudomonadati</taxon>
        <taxon>Nitrospirota</taxon>
        <taxon>Nitrospiria</taxon>
        <taxon>Candidatus Troglogloeales</taxon>
        <taxon>Candidatus Manganitrophaceae</taxon>
        <taxon>Candidatus Manganitrophus</taxon>
    </lineage>
</organism>
<evidence type="ECO:0000256" key="6">
    <source>
        <dbReference type="RuleBase" id="RU365102"/>
    </source>
</evidence>
<keyword evidence="4 6" id="KW-1133">Transmembrane helix</keyword>
<comment type="subcellular location">
    <subcellularLocation>
        <location evidence="1 6">Membrane</location>
        <topology evidence="1 6">Multi-pass membrane protein</topology>
    </subcellularLocation>
</comment>
<evidence type="ECO:0000256" key="1">
    <source>
        <dbReference type="ARBA" id="ARBA00004141"/>
    </source>
</evidence>
<gene>
    <name evidence="7" type="ORF">MNODULE_08925</name>
</gene>
<dbReference type="GO" id="GO:0046873">
    <property type="term" value="F:metal ion transmembrane transporter activity"/>
    <property type="evidence" value="ECO:0007669"/>
    <property type="project" value="InterPro"/>
</dbReference>
<evidence type="ECO:0000256" key="2">
    <source>
        <dbReference type="ARBA" id="ARBA00009190"/>
    </source>
</evidence>
<dbReference type="GO" id="GO:0016020">
    <property type="term" value="C:membrane"/>
    <property type="evidence" value="ECO:0007669"/>
    <property type="project" value="UniProtKB-SubCell"/>
</dbReference>
<accession>A0A7X6DPB9</accession>
<dbReference type="Pfam" id="PF01169">
    <property type="entry name" value="GDT1"/>
    <property type="match status" value="1"/>
</dbReference>
<evidence type="ECO:0000313" key="8">
    <source>
        <dbReference type="Proteomes" id="UP000534783"/>
    </source>
</evidence>
<comment type="similarity">
    <text evidence="2 6">Belongs to the GDT1 family.</text>
</comment>
<protein>
    <recommendedName>
        <fullName evidence="6">GDT1 family protein</fullName>
    </recommendedName>
</protein>
<dbReference type="AlphaFoldDB" id="A0A7X6DPB9"/>
<evidence type="ECO:0000256" key="4">
    <source>
        <dbReference type="ARBA" id="ARBA00022989"/>
    </source>
</evidence>
<feature type="transmembrane region" description="Helical" evidence="6">
    <location>
        <begin position="70"/>
        <end position="88"/>
    </location>
</feature>
<reference evidence="7 8" key="1">
    <citation type="journal article" date="2020" name="Nature">
        <title>Bacterial chemolithoautotrophy via manganese oxidation.</title>
        <authorList>
            <person name="Yu H."/>
            <person name="Leadbetter J.R."/>
        </authorList>
    </citation>
    <scope>NUCLEOTIDE SEQUENCE [LARGE SCALE GENOMIC DNA]</scope>
    <source>
        <strain evidence="7 8">Mn-1</strain>
    </source>
</reference>
<dbReference type="EMBL" id="VTOW01000001">
    <property type="protein sequence ID" value="NKE70860.1"/>
    <property type="molecule type" value="Genomic_DNA"/>
</dbReference>